<accession>A0AB94IY30</accession>
<dbReference type="EMBL" id="FP929056">
    <property type="protein sequence ID" value="CBL28645.1"/>
    <property type="molecule type" value="Genomic_DNA"/>
</dbReference>
<keyword evidence="2" id="KW-1185">Reference proteome</keyword>
<organism evidence="1 2">
    <name type="scientific">Fretibacterium fastidiosum</name>
    <dbReference type="NCBI Taxonomy" id="651822"/>
    <lineage>
        <taxon>Bacteria</taxon>
        <taxon>Thermotogati</taxon>
        <taxon>Synergistota</taxon>
        <taxon>Synergistia</taxon>
        <taxon>Synergistales</taxon>
        <taxon>Aminobacteriaceae</taxon>
        <taxon>Fretibacterium</taxon>
    </lineage>
</organism>
<reference evidence="1 2" key="2">
    <citation type="submission" date="2010-03" db="EMBL/GenBank/DDBJ databases">
        <authorList>
            <person name="Pajon A."/>
        </authorList>
    </citation>
    <scope>NUCLEOTIDE SEQUENCE [LARGE SCALE GENOMIC DNA]</scope>
    <source>
        <strain evidence="1 2">SGP1</strain>
    </source>
</reference>
<dbReference type="KEGG" id="sbr:SY1_17150"/>
<protein>
    <submittedName>
        <fullName evidence="1">Uncharacterized protein</fullName>
    </submittedName>
</protein>
<reference evidence="2" key="1">
    <citation type="submission" date="2010-03" db="EMBL/GenBank/DDBJ databases">
        <title>The genome sequence of Synergistetes sp. SGP1.</title>
        <authorList>
            <consortium name="metaHIT consortium -- http://www.metahit.eu/"/>
            <person name="Pajon A."/>
            <person name="Turner K."/>
            <person name="Parkhill J."/>
            <person name="Wade W."/>
            <person name="Vartoukian S."/>
        </authorList>
    </citation>
    <scope>NUCLEOTIDE SEQUENCE [LARGE SCALE GENOMIC DNA]</scope>
    <source>
        <strain evidence="2">SGP1</strain>
    </source>
</reference>
<gene>
    <name evidence="1" type="ORF">SY1_17150</name>
</gene>
<evidence type="ECO:0000313" key="2">
    <source>
        <dbReference type="Proteomes" id="UP000008957"/>
    </source>
</evidence>
<name>A0AB94IY30_9BACT</name>
<proteinExistence type="predicted"/>
<dbReference type="AlphaFoldDB" id="A0AB94IY30"/>
<evidence type="ECO:0000313" key="1">
    <source>
        <dbReference type="EMBL" id="CBL28645.1"/>
    </source>
</evidence>
<dbReference type="Proteomes" id="UP000008957">
    <property type="component" value="Chromosome"/>
</dbReference>
<sequence>MNFVFALKVGSRKHRLIAALLFIIALRHCARALDEFGMRAALSLKATSFAPVRGGAERSGAEGLFRILFAWSESGPRACRLWKGAVLGFVGSDLAAHSTHQQAVERFVVDGRQNFSFQERIFVDAHLSEYGLRFVWGGRPFNLGL</sequence>